<accession>A0A2P4XUV4</accession>
<dbReference type="EMBL" id="NCKW01007887">
    <property type="protein sequence ID" value="POM69322.1"/>
    <property type="molecule type" value="Genomic_DNA"/>
</dbReference>
<evidence type="ECO:0000313" key="2">
    <source>
        <dbReference type="Proteomes" id="UP000237271"/>
    </source>
</evidence>
<keyword evidence="2" id="KW-1185">Reference proteome</keyword>
<sequence length="144" mass="15966">MLEVAELGDSREIQQSQRVYQASAEHDPSLQSLLVHISFISGFPVDLTVIADTLAVHVRKSVGLAARFKVFRRHTEPNGDGILTVEAGFTVRSVKSNVNGWVAWNVQIVQGTEISLHNHKTNQVIYDSYRGANRDSLLLKSVVN</sequence>
<organism evidence="1 2">
    <name type="scientific">Phytophthora palmivora</name>
    <dbReference type="NCBI Taxonomy" id="4796"/>
    <lineage>
        <taxon>Eukaryota</taxon>
        <taxon>Sar</taxon>
        <taxon>Stramenopiles</taxon>
        <taxon>Oomycota</taxon>
        <taxon>Peronosporomycetes</taxon>
        <taxon>Peronosporales</taxon>
        <taxon>Peronosporaceae</taxon>
        <taxon>Phytophthora</taxon>
    </lineage>
</organism>
<name>A0A2P4XUV4_9STRA</name>
<proteinExistence type="predicted"/>
<dbReference type="Proteomes" id="UP000237271">
    <property type="component" value="Unassembled WGS sequence"/>
</dbReference>
<comment type="caution">
    <text evidence="1">The sequence shown here is derived from an EMBL/GenBank/DDBJ whole genome shotgun (WGS) entry which is preliminary data.</text>
</comment>
<evidence type="ECO:0000313" key="1">
    <source>
        <dbReference type="EMBL" id="POM69322.1"/>
    </source>
</evidence>
<gene>
    <name evidence="1" type="ORF">PHPALM_14401</name>
</gene>
<protein>
    <submittedName>
        <fullName evidence="1">Uncharacterized protein</fullName>
    </submittedName>
</protein>
<dbReference type="AlphaFoldDB" id="A0A2P4XUV4"/>
<reference evidence="1 2" key="1">
    <citation type="journal article" date="2017" name="Genome Biol. Evol.">
        <title>Phytophthora megakarya and P. palmivora, closely related causal agents of cacao black pod rot, underwent increases in genome sizes and gene numbers by different mechanisms.</title>
        <authorList>
            <person name="Ali S.S."/>
            <person name="Shao J."/>
            <person name="Lary D.J."/>
            <person name="Kronmiller B."/>
            <person name="Shen D."/>
            <person name="Strem M.D."/>
            <person name="Amoako-Attah I."/>
            <person name="Akrofi A.Y."/>
            <person name="Begoude B.A."/>
            <person name="Ten Hoopen G.M."/>
            <person name="Coulibaly K."/>
            <person name="Kebe B.I."/>
            <person name="Melnick R.L."/>
            <person name="Guiltinan M.J."/>
            <person name="Tyler B.M."/>
            <person name="Meinhardt L.W."/>
            <person name="Bailey B.A."/>
        </authorList>
    </citation>
    <scope>NUCLEOTIDE SEQUENCE [LARGE SCALE GENOMIC DNA]</scope>
    <source>
        <strain evidence="2">sbr112.9</strain>
    </source>
</reference>